<organism evidence="3 4">
    <name type="scientific">Elliptochloris bilobata</name>
    <dbReference type="NCBI Taxonomy" id="381761"/>
    <lineage>
        <taxon>Eukaryota</taxon>
        <taxon>Viridiplantae</taxon>
        <taxon>Chlorophyta</taxon>
        <taxon>core chlorophytes</taxon>
        <taxon>Trebouxiophyceae</taxon>
        <taxon>Trebouxiophyceae incertae sedis</taxon>
        <taxon>Elliptochloris clade</taxon>
        <taxon>Elliptochloris</taxon>
    </lineage>
</organism>
<keyword evidence="2" id="KW-0813">Transport</keyword>
<keyword evidence="2" id="KW-0496">Mitochondrion</keyword>
<dbReference type="InterPro" id="IPR007763">
    <property type="entry name" value="NDUFA12"/>
</dbReference>
<evidence type="ECO:0000313" key="4">
    <source>
        <dbReference type="Proteomes" id="UP001445335"/>
    </source>
</evidence>
<comment type="subcellular location">
    <subcellularLocation>
        <location evidence="2">Mitochondrion inner membrane</location>
        <topology evidence="2">Peripheral membrane protein</topology>
        <orientation evidence="2">Matrix side</orientation>
    </subcellularLocation>
</comment>
<proteinExistence type="inferred from homology"/>
<evidence type="ECO:0000313" key="3">
    <source>
        <dbReference type="EMBL" id="KAK9842204.1"/>
    </source>
</evidence>
<accession>A0AAW1S7C8</accession>
<sequence>MFKQGNAIVKFVKEAYGTQTLLIALKAGGWKVFFDGTLAQATVVHGPNATLIGTDSFGNKYYQRMTEQFGRHRWVVYGDLDWPSGQDPTSVSPEWHGWLNGITDRHPGEGDFQKPIFHVPHFANKTGTLAVYSPKGNWRNPQKRNWKKRETWDYSKA</sequence>
<dbReference type="GO" id="GO:0006979">
    <property type="term" value="P:response to oxidative stress"/>
    <property type="evidence" value="ECO:0007669"/>
    <property type="project" value="TreeGrafter"/>
</dbReference>
<comment type="similarity">
    <text evidence="1 2">Belongs to the complex I NDUFA12 subunit family.</text>
</comment>
<gene>
    <name evidence="3" type="ORF">WJX81_000392</name>
</gene>
<keyword evidence="2" id="KW-0679">Respiratory chain</keyword>
<dbReference type="EMBL" id="JALJOU010000008">
    <property type="protein sequence ID" value="KAK9842204.1"/>
    <property type="molecule type" value="Genomic_DNA"/>
</dbReference>
<dbReference type="GO" id="GO:0005743">
    <property type="term" value="C:mitochondrial inner membrane"/>
    <property type="evidence" value="ECO:0007669"/>
    <property type="project" value="UniProtKB-SubCell"/>
</dbReference>
<name>A0AAW1S7C8_9CHLO</name>
<dbReference type="Proteomes" id="UP001445335">
    <property type="component" value="Unassembled WGS sequence"/>
</dbReference>
<dbReference type="GO" id="GO:0045271">
    <property type="term" value="C:respiratory chain complex I"/>
    <property type="evidence" value="ECO:0007669"/>
    <property type="project" value="InterPro"/>
</dbReference>
<comment type="function">
    <text evidence="2">Accessory subunit of the mitochondrial membrane respiratory chain NADH dehydrogenase (Complex I), that is believed not to be involved in catalysis. Complex I functions in the transfer of electrons from NADH to the respiratory chain. The immediate electron acceptor for the enzyme is believed to be ubiquinone.</text>
</comment>
<keyword evidence="2" id="KW-0999">Mitochondrion inner membrane</keyword>
<keyword evidence="2" id="KW-0249">Electron transport</keyword>
<comment type="caution">
    <text evidence="3">The sequence shown here is derived from an EMBL/GenBank/DDBJ whole genome shotgun (WGS) entry which is preliminary data.</text>
</comment>
<dbReference type="PANTHER" id="PTHR12910">
    <property type="entry name" value="NADH-UBIQUINONE OXIDOREDUCTASE SUBUNIT B17.2"/>
    <property type="match status" value="1"/>
</dbReference>
<keyword evidence="4" id="KW-1185">Reference proteome</keyword>
<evidence type="ECO:0000256" key="2">
    <source>
        <dbReference type="RuleBase" id="RU363103"/>
    </source>
</evidence>
<protein>
    <recommendedName>
        <fullName evidence="2">NADH dehydrogenase [ubiquinone] 1 alpha subcomplex subunit 12</fullName>
    </recommendedName>
</protein>
<dbReference type="PANTHER" id="PTHR12910:SF2">
    <property type="entry name" value="NADH DEHYDROGENASE [UBIQUINONE] 1 ALPHA SUBCOMPLEX SUBUNIT 12"/>
    <property type="match status" value="1"/>
</dbReference>
<reference evidence="3 4" key="1">
    <citation type="journal article" date="2024" name="Nat. Commun.">
        <title>Phylogenomics reveals the evolutionary origins of lichenization in chlorophyte algae.</title>
        <authorList>
            <person name="Puginier C."/>
            <person name="Libourel C."/>
            <person name="Otte J."/>
            <person name="Skaloud P."/>
            <person name="Haon M."/>
            <person name="Grisel S."/>
            <person name="Petersen M."/>
            <person name="Berrin J.G."/>
            <person name="Delaux P.M."/>
            <person name="Dal Grande F."/>
            <person name="Keller J."/>
        </authorList>
    </citation>
    <scope>NUCLEOTIDE SEQUENCE [LARGE SCALE GENOMIC DNA]</scope>
    <source>
        <strain evidence="3 4">SAG 245.80</strain>
    </source>
</reference>
<dbReference type="AlphaFoldDB" id="A0AAW1S7C8"/>
<evidence type="ECO:0000256" key="1">
    <source>
        <dbReference type="ARBA" id="ARBA00007355"/>
    </source>
</evidence>
<keyword evidence="2" id="KW-0472">Membrane</keyword>
<dbReference type="Pfam" id="PF05071">
    <property type="entry name" value="NDUFA12"/>
    <property type="match status" value="1"/>
</dbReference>